<dbReference type="AlphaFoldDB" id="A0AAD8A0R6"/>
<accession>A0AAD8A0R6</accession>
<evidence type="ECO:0000313" key="2">
    <source>
        <dbReference type="EMBL" id="KAJ9590256.1"/>
    </source>
</evidence>
<dbReference type="SMART" id="SM00587">
    <property type="entry name" value="CHK"/>
    <property type="match status" value="1"/>
</dbReference>
<dbReference type="InterPro" id="IPR004119">
    <property type="entry name" value="EcKL"/>
</dbReference>
<dbReference type="Proteomes" id="UP001233999">
    <property type="component" value="Unassembled WGS sequence"/>
</dbReference>
<evidence type="ECO:0000259" key="1">
    <source>
        <dbReference type="SMART" id="SM00587"/>
    </source>
</evidence>
<dbReference type="Pfam" id="PF02958">
    <property type="entry name" value="EcKL"/>
    <property type="match status" value="1"/>
</dbReference>
<name>A0AAD8A0R6_DIPPU</name>
<dbReference type="EMBL" id="JASPKZ010004542">
    <property type="protein sequence ID" value="KAJ9590256.1"/>
    <property type="molecule type" value="Genomic_DNA"/>
</dbReference>
<dbReference type="InterPro" id="IPR015897">
    <property type="entry name" value="CHK_kinase-like"/>
</dbReference>
<evidence type="ECO:0000313" key="3">
    <source>
        <dbReference type="Proteomes" id="UP001233999"/>
    </source>
</evidence>
<keyword evidence="3" id="KW-1185">Reference proteome</keyword>
<dbReference type="PANTHER" id="PTHR11012:SF56">
    <property type="entry name" value="CHK KINASE-LIKE DOMAIN-CONTAINING PROTEIN-RELATED"/>
    <property type="match status" value="1"/>
</dbReference>
<feature type="domain" description="CHK kinase-like" evidence="1">
    <location>
        <begin position="1"/>
        <end position="140"/>
    </location>
</feature>
<gene>
    <name evidence="2" type="ORF">L9F63_016619</name>
</gene>
<reference evidence="2" key="2">
    <citation type="submission" date="2023-05" db="EMBL/GenBank/DDBJ databases">
        <authorList>
            <person name="Fouks B."/>
        </authorList>
    </citation>
    <scope>NUCLEOTIDE SEQUENCE</scope>
    <source>
        <strain evidence="2">Stay&amp;Tobe</strain>
        <tissue evidence="2">Testes</tissue>
    </source>
</reference>
<protein>
    <recommendedName>
        <fullName evidence="1">CHK kinase-like domain-containing protein</fullName>
    </recommendedName>
</protein>
<sequence length="142" mass="16459">MEDLKREGFTLVNGSLGLDLKHCQLVLRKIAGYHAASVVLHEKNPKCFNNFLDNVYSTDCLDDFGPVIRTIFKNCVDMISKWPGYGTYVDTLRSLEDTIVSHIRKANERDEAMYNVLNHGDLWINNIMFKYNEQKQEVEDVR</sequence>
<dbReference type="SUPFAM" id="SSF56112">
    <property type="entry name" value="Protein kinase-like (PK-like)"/>
    <property type="match status" value="1"/>
</dbReference>
<dbReference type="InterPro" id="IPR011009">
    <property type="entry name" value="Kinase-like_dom_sf"/>
</dbReference>
<proteinExistence type="predicted"/>
<comment type="caution">
    <text evidence="2">The sequence shown here is derived from an EMBL/GenBank/DDBJ whole genome shotgun (WGS) entry which is preliminary data.</text>
</comment>
<organism evidence="2 3">
    <name type="scientific">Diploptera punctata</name>
    <name type="common">Pacific beetle cockroach</name>
    <dbReference type="NCBI Taxonomy" id="6984"/>
    <lineage>
        <taxon>Eukaryota</taxon>
        <taxon>Metazoa</taxon>
        <taxon>Ecdysozoa</taxon>
        <taxon>Arthropoda</taxon>
        <taxon>Hexapoda</taxon>
        <taxon>Insecta</taxon>
        <taxon>Pterygota</taxon>
        <taxon>Neoptera</taxon>
        <taxon>Polyneoptera</taxon>
        <taxon>Dictyoptera</taxon>
        <taxon>Blattodea</taxon>
        <taxon>Blaberoidea</taxon>
        <taxon>Blaberidae</taxon>
        <taxon>Diplopterinae</taxon>
        <taxon>Diploptera</taxon>
    </lineage>
</organism>
<dbReference type="PANTHER" id="PTHR11012">
    <property type="entry name" value="PROTEIN KINASE-LIKE DOMAIN-CONTAINING"/>
    <property type="match status" value="1"/>
</dbReference>
<reference evidence="2" key="1">
    <citation type="journal article" date="2023" name="IScience">
        <title>Live-bearing cockroach genome reveals convergent evolutionary mechanisms linked to viviparity in insects and beyond.</title>
        <authorList>
            <person name="Fouks B."/>
            <person name="Harrison M.C."/>
            <person name="Mikhailova A.A."/>
            <person name="Marchal E."/>
            <person name="English S."/>
            <person name="Carruthers M."/>
            <person name="Jennings E.C."/>
            <person name="Chiamaka E.L."/>
            <person name="Frigard R.A."/>
            <person name="Pippel M."/>
            <person name="Attardo G.M."/>
            <person name="Benoit J.B."/>
            <person name="Bornberg-Bauer E."/>
            <person name="Tobe S.S."/>
        </authorList>
    </citation>
    <scope>NUCLEOTIDE SEQUENCE</scope>
    <source>
        <strain evidence="2">Stay&amp;Tobe</strain>
    </source>
</reference>